<dbReference type="InterPro" id="IPR036424">
    <property type="entry name" value="UPP_synth-like_sf"/>
</dbReference>
<evidence type="ECO:0000256" key="7">
    <source>
        <dbReference type="ARBA" id="ARBA00022692"/>
    </source>
</evidence>
<dbReference type="GO" id="GO:0045547">
    <property type="term" value="F:ditrans,polycis-polyprenyl diphosphate synthase [(2E,6E)-farnesyl diphosphate specific] activity"/>
    <property type="evidence" value="ECO:0007669"/>
    <property type="project" value="UniProtKB-EC"/>
</dbReference>
<dbReference type="GO" id="GO:0005789">
    <property type="term" value="C:endoplasmic reticulum membrane"/>
    <property type="evidence" value="ECO:0000318"/>
    <property type="project" value="GO_Central"/>
</dbReference>
<keyword evidence="9" id="KW-0460">Magnesium</keyword>
<evidence type="ECO:0000313" key="15">
    <source>
        <dbReference type="Proteomes" id="UP000007266"/>
    </source>
</evidence>
<comment type="pathway">
    <text evidence="3">Protein modification; protein glycosylation.</text>
</comment>
<evidence type="ECO:0000313" key="14">
    <source>
        <dbReference type="EMBL" id="EEZ97509.1"/>
    </source>
</evidence>
<dbReference type="HOGENOM" id="CLU_051870_2_0_1"/>
<evidence type="ECO:0000256" key="6">
    <source>
        <dbReference type="ARBA" id="ARBA00022679"/>
    </source>
</evidence>
<comment type="similarity">
    <text evidence="4">Belongs to the UPP synthase family.</text>
</comment>
<feature type="transmembrane region" description="Helical" evidence="13">
    <location>
        <begin position="12"/>
        <end position="31"/>
    </location>
</feature>
<evidence type="ECO:0000256" key="1">
    <source>
        <dbReference type="ARBA" id="ARBA00001946"/>
    </source>
</evidence>
<dbReference type="PANTHER" id="PTHR21528">
    <property type="entry name" value="DEHYDRODOLICHYL DIPHOSPHATE SYNTHASE COMPLEX SUBUNIT NUS1"/>
    <property type="match status" value="1"/>
</dbReference>
<protein>
    <recommendedName>
        <fullName evidence="5">ditrans,polycis-polyprenyl diphosphate synthase [(2E,6E)-farnesyldiphosphate specific]</fullName>
        <ecNumber evidence="5">2.5.1.87</ecNumber>
    </recommendedName>
</protein>
<evidence type="ECO:0000256" key="13">
    <source>
        <dbReference type="SAM" id="Phobius"/>
    </source>
</evidence>
<dbReference type="STRING" id="7070.D6X458"/>
<evidence type="ECO:0000256" key="11">
    <source>
        <dbReference type="ARBA" id="ARBA00023136"/>
    </source>
</evidence>
<comment type="cofactor">
    <cofactor evidence="1">
        <name>Mg(2+)</name>
        <dbReference type="ChEBI" id="CHEBI:18420"/>
    </cofactor>
</comment>
<proteinExistence type="inferred from homology"/>
<evidence type="ECO:0000256" key="12">
    <source>
        <dbReference type="ARBA" id="ARBA00047353"/>
    </source>
</evidence>
<dbReference type="OMA" id="AWSSCAG"/>
<keyword evidence="8" id="KW-0256">Endoplasmic reticulum</keyword>
<dbReference type="SUPFAM" id="SSF64005">
    <property type="entry name" value="Undecaprenyl diphosphate synthase"/>
    <property type="match status" value="1"/>
</dbReference>
<evidence type="ECO:0000256" key="5">
    <source>
        <dbReference type="ARBA" id="ARBA00012596"/>
    </source>
</evidence>
<dbReference type="OrthoDB" id="19639at2759"/>
<dbReference type="EMBL" id="KQ971379">
    <property type="protein sequence ID" value="EEZ97509.1"/>
    <property type="molecule type" value="Genomic_DNA"/>
</dbReference>
<dbReference type="PhylomeDB" id="D6X458"/>
<dbReference type="Proteomes" id="UP000007266">
    <property type="component" value="Linkage group 10"/>
</dbReference>
<dbReference type="Gene3D" id="3.40.1180.10">
    <property type="entry name" value="Decaprenyl diphosphate synthase-like"/>
    <property type="match status" value="1"/>
</dbReference>
<dbReference type="KEGG" id="tca:661408"/>
<comment type="subcellular location">
    <subcellularLocation>
        <location evidence="2">Endoplasmic reticulum membrane</location>
    </subcellularLocation>
</comment>
<dbReference type="GO" id="GO:1904423">
    <property type="term" value="C:dehydrodolichyl diphosphate synthase complex"/>
    <property type="evidence" value="ECO:0000318"/>
    <property type="project" value="GO_Central"/>
</dbReference>
<dbReference type="InterPro" id="IPR038887">
    <property type="entry name" value="Nus1/NgBR"/>
</dbReference>
<evidence type="ECO:0000256" key="9">
    <source>
        <dbReference type="ARBA" id="ARBA00022842"/>
    </source>
</evidence>
<sequence length="235" mass="27375">MDQKSPSVIHRACYLTLNVIYTIYEIIASIFRQKLLIFLCHEIDSRPKKITKVPTHLTVLLGNEEPAVKDLANLILWCLSARITFISFYDYKGSLRQCEDKLRQLVEEKKNEEDHVIWHSRPDFVHKNGYKGRKIHVKLLGEEDGRGTIANVTKTLASAANSDLLQFETELLKQFEFPDPDLGVCCGKTFSLYGYPPWQIRVTEFLTLQTHHNITLETFIHLLYRFNKCEQRYGK</sequence>
<keyword evidence="11 13" id="KW-0472">Membrane</keyword>
<evidence type="ECO:0000256" key="10">
    <source>
        <dbReference type="ARBA" id="ARBA00022989"/>
    </source>
</evidence>
<keyword evidence="14" id="KW-0675">Receptor</keyword>
<comment type="catalytic activity">
    <reaction evidence="12">
        <text>n isopentenyl diphosphate + (2E,6E)-farnesyl diphosphate = a di-trans,poly-cis-polyprenyl diphosphate + n diphosphate</text>
        <dbReference type="Rhea" id="RHEA:53008"/>
        <dbReference type="Rhea" id="RHEA-COMP:19494"/>
        <dbReference type="ChEBI" id="CHEBI:33019"/>
        <dbReference type="ChEBI" id="CHEBI:128769"/>
        <dbReference type="ChEBI" id="CHEBI:136960"/>
        <dbReference type="ChEBI" id="CHEBI:175763"/>
        <dbReference type="EC" id="2.5.1.87"/>
    </reaction>
</comment>
<keyword evidence="15" id="KW-1185">Reference proteome</keyword>
<dbReference type="AlphaFoldDB" id="D6X458"/>
<reference evidence="14 15" key="2">
    <citation type="journal article" date="2010" name="Nucleic Acids Res.">
        <title>BeetleBase in 2010: revisions to provide comprehensive genomic information for Tribolium castaneum.</title>
        <authorList>
            <person name="Kim H.S."/>
            <person name="Murphy T."/>
            <person name="Xia J."/>
            <person name="Caragea D."/>
            <person name="Park Y."/>
            <person name="Beeman R.W."/>
            <person name="Lorenzen M.D."/>
            <person name="Butcher S."/>
            <person name="Manak J.R."/>
            <person name="Brown S.J."/>
        </authorList>
    </citation>
    <scope>GENOME REANNOTATION</scope>
    <source>
        <strain evidence="14 15">Georgia GA2</strain>
    </source>
</reference>
<evidence type="ECO:0000256" key="3">
    <source>
        <dbReference type="ARBA" id="ARBA00004922"/>
    </source>
</evidence>
<keyword evidence="6" id="KW-0808">Transferase</keyword>
<evidence type="ECO:0000256" key="4">
    <source>
        <dbReference type="ARBA" id="ARBA00005432"/>
    </source>
</evidence>
<dbReference type="UniPathway" id="UPA00378"/>
<name>D6X458_TRICA</name>
<evidence type="ECO:0000256" key="2">
    <source>
        <dbReference type="ARBA" id="ARBA00004586"/>
    </source>
</evidence>
<accession>D6X458</accession>
<reference evidence="14 15" key="1">
    <citation type="journal article" date="2008" name="Nature">
        <title>The genome of the model beetle and pest Tribolium castaneum.</title>
        <authorList>
            <consortium name="Tribolium Genome Sequencing Consortium"/>
            <person name="Richards S."/>
            <person name="Gibbs R.A."/>
            <person name="Weinstock G.M."/>
            <person name="Brown S.J."/>
            <person name="Denell R."/>
            <person name="Beeman R.W."/>
            <person name="Gibbs R."/>
            <person name="Beeman R.W."/>
            <person name="Brown S.J."/>
            <person name="Bucher G."/>
            <person name="Friedrich M."/>
            <person name="Grimmelikhuijzen C.J."/>
            <person name="Klingler M."/>
            <person name="Lorenzen M."/>
            <person name="Richards S."/>
            <person name="Roth S."/>
            <person name="Schroder R."/>
            <person name="Tautz D."/>
            <person name="Zdobnov E.M."/>
            <person name="Muzny D."/>
            <person name="Gibbs R.A."/>
            <person name="Weinstock G.M."/>
            <person name="Attaway T."/>
            <person name="Bell S."/>
            <person name="Buhay C.J."/>
            <person name="Chandrabose M.N."/>
            <person name="Chavez D."/>
            <person name="Clerk-Blankenburg K.P."/>
            <person name="Cree A."/>
            <person name="Dao M."/>
            <person name="Davis C."/>
            <person name="Chacko J."/>
            <person name="Dinh H."/>
            <person name="Dugan-Rocha S."/>
            <person name="Fowler G."/>
            <person name="Garner T.T."/>
            <person name="Garnes J."/>
            <person name="Gnirke A."/>
            <person name="Hawes A."/>
            <person name="Hernandez J."/>
            <person name="Hines S."/>
            <person name="Holder M."/>
            <person name="Hume J."/>
            <person name="Jhangiani S.N."/>
            <person name="Joshi V."/>
            <person name="Khan Z.M."/>
            <person name="Jackson L."/>
            <person name="Kovar C."/>
            <person name="Kowis A."/>
            <person name="Lee S."/>
            <person name="Lewis L.R."/>
            <person name="Margolis J."/>
            <person name="Morgan M."/>
            <person name="Nazareth L.V."/>
            <person name="Nguyen N."/>
            <person name="Okwuonu G."/>
            <person name="Parker D."/>
            <person name="Richards S."/>
            <person name="Ruiz S.J."/>
            <person name="Santibanez J."/>
            <person name="Savard J."/>
            <person name="Scherer S.E."/>
            <person name="Schneider B."/>
            <person name="Sodergren E."/>
            <person name="Tautz D."/>
            <person name="Vattahil S."/>
            <person name="Villasana D."/>
            <person name="White C.S."/>
            <person name="Wright R."/>
            <person name="Park Y."/>
            <person name="Beeman R.W."/>
            <person name="Lord J."/>
            <person name="Oppert B."/>
            <person name="Lorenzen M."/>
            <person name="Brown S."/>
            <person name="Wang L."/>
            <person name="Savard J."/>
            <person name="Tautz D."/>
            <person name="Richards S."/>
            <person name="Weinstock G."/>
            <person name="Gibbs R.A."/>
            <person name="Liu Y."/>
            <person name="Worley K."/>
            <person name="Weinstock G."/>
            <person name="Elsik C.G."/>
            <person name="Reese J.T."/>
            <person name="Elhaik E."/>
            <person name="Landan G."/>
            <person name="Graur D."/>
            <person name="Arensburger P."/>
            <person name="Atkinson P."/>
            <person name="Beeman R.W."/>
            <person name="Beidler J."/>
            <person name="Brown S.J."/>
            <person name="Demuth J.P."/>
            <person name="Drury D.W."/>
            <person name="Du Y.Z."/>
            <person name="Fujiwara H."/>
            <person name="Lorenzen M."/>
            <person name="Maselli V."/>
            <person name="Osanai M."/>
            <person name="Park Y."/>
            <person name="Robertson H.M."/>
            <person name="Tu Z."/>
            <person name="Wang J.J."/>
            <person name="Wang S."/>
            <person name="Richards S."/>
            <person name="Song H."/>
            <person name="Zhang L."/>
            <person name="Sodergren E."/>
            <person name="Werner D."/>
            <person name="Stanke M."/>
            <person name="Morgenstern B."/>
            <person name="Solovyev V."/>
            <person name="Kosarev P."/>
            <person name="Brown G."/>
            <person name="Chen H.C."/>
            <person name="Ermolaeva O."/>
            <person name="Hlavina W."/>
            <person name="Kapustin Y."/>
            <person name="Kiryutin B."/>
            <person name="Kitts P."/>
            <person name="Maglott D."/>
            <person name="Pruitt K."/>
            <person name="Sapojnikov V."/>
            <person name="Souvorov A."/>
            <person name="Mackey A.J."/>
            <person name="Waterhouse R.M."/>
            <person name="Wyder S."/>
            <person name="Zdobnov E.M."/>
            <person name="Zdobnov E.M."/>
            <person name="Wyder S."/>
            <person name="Kriventseva E.V."/>
            <person name="Kadowaki T."/>
            <person name="Bork P."/>
            <person name="Aranda M."/>
            <person name="Bao R."/>
            <person name="Beermann A."/>
            <person name="Berns N."/>
            <person name="Bolognesi R."/>
            <person name="Bonneton F."/>
            <person name="Bopp D."/>
            <person name="Brown S.J."/>
            <person name="Bucher G."/>
            <person name="Butts T."/>
            <person name="Chaumot A."/>
            <person name="Denell R.E."/>
            <person name="Ferrier D.E."/>
            <person name="Friedrich M."/>
            <person name="Gordon C.M."/>
            <person name="Jindra M."/>
            <person name="Klingler M."/>
            <person name="Lan Q."/>
            <person name="Lattorff H.M."/>
            <person name="Laudet V."/>
            <person name="von Levetsow C."/>
            <person name="Liu Z."/>
            <person name="Lutz R."/>
            <person name="Lynch J.A."/>
            <person name="da Fonseca R.N."/>
            <person name="Posnien N."/>
            <person name="Reuter R."/>
            <person name="Roth S."/>
            <person name="Savard J."/>
            <person name="Schinko J.B."/>
            <person name="Schmitt C."/>
            <person name="Schoppmeier M."/>
            <person name="Schroder R."/>
            <person name="Shippy T.D."/>
            <person name="Simonnet F."/>
            <person name="Marques-Souza H."/>
            <person name="Tautz D."/>
            <person name="Tomoyasu Y."/>
            <person name="Trauner J."/>
            <person name="Van der Zee M."/>
            <person name="Vervoort M."/>
            <person name="Wittkopp N."/>
            <person name="Wimmer E.A."/>
            <person name="Yang X."/>
            <person name="Jones A.K."/>
            <person name="Sattelle D.B."/>
            <person name="Ebert P.R."/>
            <person name="Nelson D."/>
            <person name="Scott J.G."/>
            <person name="Beeman R.W."/>
            <person name="Muthukrishnan S."/>
            <person name="Kramer K.J."/>
            <person name="Arakane Y."/>
            <person name="Beeman R.W."/>
            <person name="Zhu Q."/>
            <person name="Hogenkamp D."/>
            <person name="Dixit R."/>
            <person name="Oppert B."/>
            <person name="Jiang H."/>
            <person name="Zou Z."/>
            <person name="Marshall J."/>
            <person name="Elpidina E."/>
            <person name="Vinokurov K."/>
            <person name="Oppert C."/>
            <person name="Zou Z."/>
            <person name="Evans J."/>
            <person name="Lu Z."/>
            <person name="Zhao P."/>
            <person name="Sumathipala N."/>
            <person name="Altincicek B."/>
            <person name="Vilcinskas A."/>
            <person name="Williams M."/>
            <person name="Hultmark D."/>
            <person name="Hetru C."/>
            <person name="Jiang H."/>
            <person name="Grimmelikhuijzen C.J."/>
            <person name="Hauser F."/>
            <person name="Cazzamali G."/>
            <person name="Williamson M."/>
            <person name="Park Y."/>
            <person name="Li B."/>
            <person name="Tanaka Y."/>
            <person name="Predel R."/>
            <person name="Neupert S."/>
            <person name="Schachtner J."/>
            <person name="Verleyen P."/>
            <person name="Raible F."/>
            <person name="Bork P."/>
            <person name="Friedrich M."/>
            <person name="Walden K.K."/>
            <person name="Robertson H.M."/>
            <person name="Angeli S."/>
            <person name="Foret S."/>
            <person name="Bucher G."/>
            <person name="Schuetz S."/>
            <person name="Maleszka R."/>
            <person name="Wimmer E.A."/>
            <person name="Beeman R.W."/>
            <person name="Lorenzen M."/>
            <person name="Tomoyasu Y."/>
            <person name="Miller S.C."/>
            <person name="Grossmann D."/>
            <person name="Bucher G."/>
        </authorList>
    </citation>
    <scope>NUCLEOTIDE SEQUENCE [LARGE SCALE GENOMIC DNA]</scope>
    <source>
        <strain evidence="14 15">Georgia GA2</strain>
    </source>
</reference>
<dbReference type="PANTHER" id="PTHR21528:SF0">
    <property type="entry name" value="DEHYDRODOLICHYL DIPHOSPHATE SYNTHASE COMPLEX SUBUNIT NUS1"/>
    <property type="match status" value="1"/>
</dbReference>
<organism evidence="14 15">
    <name type="scientific">Tribolium castaneum</name>
    <name type="common">Red flour beetle</name>
    <dbReference type="NCBI Taxonomy" id="7070"/>
    <lineage>
        <taxon>Eukaryota</taxon>
        <taxon>Metazoa</taxon>
        <taxon>Ecdysozoa</taxon>
        <taxon>Arthropoda</taxon>
        <taxon>Hexapoda</taxon>
        <taxon>Insecta</taxon>
        <taxon>Pterygota</taxon>
        <taxon>Neoptera</taxon>
        <taxon>Endopterygota</taxon>
        <taxon>Coleoptera</taxon>
        <taxon>Polyphaga</taxon>
        <taxon>Cucujiformia</taxon>
        <taxon>Tenebrionidae</taxon>
        <taxon>Tenebrionidae incertae sedis</taxon>
        <taxon>Tribolium</taxon>
    </lineage>
</organism>
<dbReference type="EC" id="2.5.1.87" evidence="5"/>
<evidence type="ECO:0000256" key="8">
    <source>
        <dbReference type="ARBA" id="ARBA00022824"/>
    </source>
</evidence>
<keyword evidence="7 13" id="KW-0812">Transmembrane</keyword>
<gene>
    <name evidence="14" type="primary">GLEAN_11353</name>
    <name evidence="14" type="ORF">TcasGA2_TC011353</name>
</gene>
<keyword evidence="10 13" id="KW-1133">Transmembrane helix</keyword>
<dbReference type="eggNOG" id="KOG2818">
    <property type="taxonomic scope" value="Eukaryota"/>
</dbReference>